<accession>A0A0B2SPM3</accession>
<name>A0A0B2SPM3_GLYSO</name>
<evidence type="ECO:0000313" key="2">
    <source>
        <dbReference type="EMBL" id="KHN46519.1"/>
    </source>
</evidence>
<dbReference type="EMBL" id="KN641168">
    <property type="protein sequence ID" value="KHN46519.1"/>
    <property type="molecule type" value="Genomic_DNA"/>
</dbReference>
<protein>
    <submittedName>
        <fullName evidence="2">Uncharacterized protein</fullName>
    </submittedName>
</protein>
<gene>
    <name evidence="2" type="ORF">glysoja_044856</name>
</gene>
<organism evidence="2">
    <name type="scientific">Glycine soja</name>
    <name type="common">Wild soybean</name>
    <dbReference type="NCBI Taxonomy" id="3848"/>
    <lineage>
        <taxon>Eukaryota</taxon>
        <taxon>Viridiplantae</taxon>
        <taxon>Streptophyta</taxon>
        <taxon>Embryophyta</taxon>
        <taxon>Tracheophyta</taxon>
        <taxon>Spermatophyta</taxon>
        <taxon>Magnoliopsida</taxon>
        <taxon>eudicotyledons</taxon>
        <taxon>Gunneridae</taxon>
        <taxon>Pentapetalae</taxon>
        <taxon>rosids</taxon>
        <taxon>fabids</taxon>
        <taxon>Fabales</taxon>
        <taxon>Fabaceae</taxon>
        <taxon>Papilionoideae</taxon>
        <taxon>50 kb inversion clade</taxon>
        <taxon>NPAAA clade</taxon>
        <taxon>indigoferoid/millettioid clade</taxon>
        <taxon>Phaseoleae</taxon>
        <taxon>Glycine</taxon>
        <taxon>Glycine subgen. Soja</taxon>
    </lineage>
</organism>
<proteinExistence type="predicted"/>
<feature type="compositionally biased region" description="Polar residues" evidence="1">
    <location>
        <begin position="78"/>
        <end position="91"/>
    </location>
</feature>
<dbReference type="Proteomes" id="UP000053555">
    <property type="component" value="Unassembled WGS sequence"/>
</dbReference>
<dbReference type="AlphaFoldDB" id="A0A0B2SPM3"/>
<reference evidence="2" key="1">
    <citation type="submission" date="2014-07" db="EMBL/GenBank/DDBJ databases">
        <title>Identification of a novel salt tolerance gene in wild soybean by whole-genome sequencing.</title>
        <authorList>
            <person name="Lam H.-M."/>
            <person name="Qi X."/>
            <person name="Li M.-W."/>
            <person name="Liu X."/>
            <person name="Xie M."/>
            <person name="Ni M."/>
            <person name="Xu X."/>
        </authorList>
    </citation>
    <scope>NUCLEOTIDE SEQUENCE [LARGE SCALE GENOMIC DNA]</scope>
    <source>
        <tissue evidence="2">Root</tissue>
    </source>
</reference>
<sequence>MVSQARKKHVDGEVAVADHCILNLQIRSWKLAFSFPRAEGGGSNRRNQSASRGVGREGGSKMESGDCSQRQAHHQHGSQEPFQCTNQTGRQKGSLPPPPPAPCLHRRRSVFWIRCGVGYGRREWRVLRENRNRKPCNVPVHGH</sequence>
<evidence type="ECO:0000256" key="1">
    <source>
        <dbReference type="SAM" id="MobiDB-lite"/>
    </source>
</evidence>
<feature type="compositionally biased region" description="Basic and acidic residues" evidence="1">
    <location>
        <begin position="54"/>
        <end position="64"/>
    </location>
</feature>
<feature type="region of interest" description="Disordered" evidence="1">
    <location>
        <begin position="37"/>
        <end position="104"/>
    </location>
</feature>